<dbReference type="EMBL" id="SNYO01000009">
    <property type="protein sequence ID" value="TDQ50965.1"/>
    <property type="molecule type" value="Genomic_DNA"/>
</dbReference>
<gene>
    <name evidence="1" type="ORF">EV188_109174</name>
</gene>
<dbReference type="AlphaFoldDB" id="A0A4R6UZA8"/>
<evidence type="ECO:0000313" key="2">
    <source>
        <dbReference type="Proteomes" id="UP000295705"/>
    </source>
</evidence>
<name>A0A4R6UZA8_9PSEU</name>
<sequence length="64" mass="7271">MSEEDQQWLCLGGLQHAWVATNYDAGNEYLAAYELFCPTCGRIVGRERQDGNWIWEPLPGEGQP</sequence>
<evidence type="ECO:0000313" key="1">
    <source>
        <dbReference type="EMBL" id="TDQ50965.1"/>
    </source>
</evidence>
<dbReference type="RefSeq" id="WP_133829020.1">
    <property type="nucleotide sequence ID" value="NZ_BAABHR010000003.1"/>
</dbReference>
<dbReference type="OrthoDB" id="9798220at2"/>
<comment type="caution">
    <text evidence="1">The sequence shown here is derived from an EMBL/GenBank/DDBJ whole genome shotgun (WGS) entry which is preliminary data.</text>
</comment>
<accession>A0A4R6UZA8</accession>
<protein>
    <submittedName>
        <fullName evidence="1">Uncharacterized protein</fullName>
    </submittedName>
</protein>
<organism evidence="1 2">
    <name type="scientific">Actinomycetospora succinea</name>
    <dbReference type="NCBI Taxonomy" id="663603"/>
    <lineage>
        <taxon>Bacteria</taxon>
        <taxon>Bacillati</taxon>
        <taxon>Actinomycetota</taxon>
        <taxon>Actinomycetes</taxon>
        <taxon>Pseudonocardiales</taxon>
        <taxon>Pseudonocardiaceae</taxon>
        <taxon>Actinomycetospora</taxon>
    </lineage>
</organism>
<keyword evidence="2" id="KW-1185">Reference proteome</keyword>
<dbReference type="Proteomes" id="UP000295705">
    <property type="component" value="Unassembled WGS sequence"/>
</dbReference>
<reference evidence="1 2" key="1">
    <citation type="submission" date="2019-03" db="EMBL/GenBank/DDBJ databases">
        <title>Genomic Encyclopedia of Type Strains, Phase IV (KMG-IV): sequencing the most valuable type-strain genomes for metagenomic binning, comparative biology and taxonomic classification.</title>
        <authorList>
            <person name="Goeker M."/>
        </authorList>
    </citation>
    <scope>NUCLEOTIDE SEQUENCE [LARGE SCALE GENOMIC DNA]</scope>
    <source>
        <strain evidence="1 2">DSM 45775</strain>
    </source>
</reference>
<proteinExistence type="predicted"/>